<dbReference type="AlphaFoldDB" id="A0A5B7FC89"/>
<dbReference type="Proteomes" id="UP000324222">
    <property type="component" value="Unassembled WGS sequence"/>
</dbReference>
<evidence type="ECO:0000313" key="3">
    <source>
        <dbReference type="Proteomes" id="UP000324222"/>
    </source>
</evidence>
<accession>A0A5B7FC89</accession>
<keyword evidence="3" id="KW-1185">Reference proteome</keyword>
<name>A0A5B7FC89_PORTR</name>
<reference evidence="2 3" key="1">
    <citation type="submission" date="2019-05" db="EMBL/GenBank/DDBJ databases">
        <title>Another draft genome of Portunus trituberculatus and its Hox gene families provides insights of decapod evolution.</title>
        <authorList>
            <person name="Jeong J.-H."/>
            <person name="Song I."/>
            <person name="Kim S."/>
            <person name="Choi T."/>
            <person name="Kim D."/>
            <person name="Ryu S."/>
            <person name="Kim W."/>
        </authorList>
    </citation>
    <scope>NUCLEOTIDE SEQUENCE [LARGE SCALE GENOMIC DNA]</scope>
    <source>
        <tissue evidence="2">Muscle</tissue>
    </source>
</reference>
<sequence length="119" mass="13495">MYTEHSEGQSQGGREGGEDAPPLQQLTAHDPRRSLFFLELVSNTQLKTVNSPGRYYMASSNQSRVPHVRDAEEVSVFAVKFVLKYKFHENQCHKLVLPPQVDDEGHVHDAGRKPRRALL</sequence>
<proteinExistence type="predicted"/>
<feature type="region of interest" description="Disordered" evidence="1">
    <location>
        <begin position="1"/>
        <end position="28"/>
    </location>
</feature>
<organism evidence="2 3">
    <name type="scientific">Portunus trituberculatus</name>
    <name type="common">Swimming crab</name>
    <name type="synonym">Neptunus trituberculatus</name>
    <dbReference type="NCBI Taxonomy" id="210409"/>
    <lineage>
        <taxon>Eukaryota</taxon>
        <taxon>Metazoa</taxon>
        <taxon>Ecdysozoa</taxon>
        <taxon>Arthropoda</taxon>
        <taxon>Crustacea</taxon>
        <taxon>Multicrustacea</taxon>
        <taxon>Malacostraca</taxon>
        <taxon>Eumalacostraca</taxon>
        <taxon>Eucarida</taxon>
        <taxon>Decapoda</taxon>
        <taxon>Pleocyemata</taxon>
        <taxon>Brachyura</taxon>
        <taxon>Eubrachyura</taxon>
        <taxon>Portunoidea</taxon>
        <taxon>Portunidae</taxon>
        <taxon>Portuninae</taxon>
        <taxon>Portunus</taxon>
    </lineage>
</organism>
<gene>
    <name evidence="2" type="ORF">E2C01_036762</name>
</gene>
<dbReference type="EMBL" id="VSRR010005696">
    <property type="protein sequence ID" value="MPC43125.1"/>
    <property type="molecule type" value="Genomic_DNA"/>
</dbReference>
<evidence type="ECO:0000313" key="2">
    <source>
        <dbReference type="EMBL" id="MPC43125.1"/>
    </source>
</evidence>
<evidence type="ECO:0000256" key="1">
    <source>
        <dbReference type="SAM" id="MobiDB-lite"/>
    </source>
</evidence>
<protein>
    <submittedName>
        <fullName evidence="2">Uncharacterized protein</fullName>
    </submittedName>
</protein>
<comment type="caution">
    <text evidence="2">The sequence shown here is derived from an EMBL/GenBank/DDBJ whole genome shotgun (WGS) entry which is preliminary data.</text>
</comment>